<dbReference type="STRING" id="1114924.SAMN05216258_11024"/>
<organism evidence="2 3">
    <name type="scientific">Albimonas pacifica</name>
    <dbReference type="NCBI Taxonomy" id="1114924"/>
    <lineage>
        <taxon>Bacteria</taxon>
        <taxon>Pseudomonadati</taxon>
        <taxon>Pseudomonadota</taxon>
        <taxon>Alphaproteobacteria</taxon>
        <taxon>Rhodobacterales</taxon>
        <taxon>Paracoccaceae</taxon>
        <taxon>Albimonas</taxon>
    </lineage>
</organism>
<accession>A0A1I3LHU3</accession>
<evidence type="ECO:0000313" key="2">
    <source>
        <dbReference type="EMBL" id="SFI84006.1"/>
    </source>
</evidence>
<evidence type="ECO:0000256" key="1">
    <source>
        <dbReference type="SAM" id="MobiDB-lite"/>
    </source>
</evidence>
<proteinExistence type="predicted"/>
<reference evidence="2 3" key="1">
    <citation type="submission" date="2016-10" db="EMBL/GenBank/DDBJ databases">
        <authorList>
            <person name="de Groot N.N."/>
        </authorList>
    </citation>
    <scope>NUCLEOTIDE SEQUENCE [LARGE SCALE GENOMIC DNA]</scope>
    <source>
        <strain evidence="2 3">CGMCC 1.11030</strain>
    </source>
</reference>
<dbReference type="EMBL" id="FOQH01000010">
    <property type="protein sequence ID" value="SFI84006.1"/>
    <property type="molecule type" value="Genomic_DNA"/>
</dbReference>
<dbReference type="AlphaFoldDB" id="A0A1I3LHU3"/>
<dbReference type="Proteomes" id="UP000199377">
    <property type="component" value="Unassembled WGS sequence"/>
</dbReference>
<sequence>MTSVAETRRRKAAAREAKAAGILPDREPNGRATRKEADAAVSVVAERRCRERGIAPTAANRRAVLDPNEGFMLGRLYIRGMFGKPDEDKAKAFLGAGKRYAAVEQAYRLAKGLPPRSAQSASYGAVRGGSENWDPDSRKAAMAAHASAQAVLRECGPHVLPSVEDVCCDDRLPHSGAGLLAGLEALAEHFGMQQKA</sequence>
<name>A0A1I3LHU3_9RHOB</name>
<feature type="compositionally biased region" description="Basic and acidic residues" evidence="1">
    <location>
        <begin position="13"/>
        <end position="37"/>
    </location>
</feature>
<feature type="region of interest" description="Disordered" evidence="1">
    <location>
        <begin position="1"/>
        <end position="37"/>
    </location>
</feature>
<keyword evidence="3" id="KW-1185">Reference proteome</keyword>
<gene>
    <name evidence="2" type="ORF">SAMN05216258_11024</name>
</gene>
<dbReference type="RefSeq" id="WP_092863063.1">
    <property type="nucleotide sequence ID" value="NZ_FOQH01000010.1"/>
</dbReference>
<evidence type="ECO:0000313" key="3">
    <source>
        <dbReference type="Proteomes" id="UP000199377"/>
    </source>
</evidence>
<protein>
    <submittedName>
        <fullName evidence="2">Uncharacterized protein</fullName>
    </submittedName>
</protein>